<dbReference type="PANTHER" id="PTHR21304:SF0">
    <property type="entry name" value="MICOS COMPLEX SUBUNIT MIC10"/>
    <property type="match status" value="1"/>
</dbReference>
<dbReference type="Pfam" id="PF04418">
    <property type="entry name" value="DUF543"/>
    <property type="match status" value="1"/>
</dbReference>
<keyword evidence="7" id="KW-0496">Mitochondrion</keyword>
<evidence type="ECO:0000313" key="11">
    <source>
        <dbReference type="Proteomes" id="UP001230188"/>
    </source>
</evidence>
<evidence type="ECO:0000256" key="8">
    <source>
        <dbReference type="ARBA" id="ARBA00023136"/>
    </source>
</evidence>
<evidence type="ECO:0000256" key="5">
    <source>
        <dbReference type="ARBA" id="ARBA00022792"/>
    </source>
</evidence>
<dbReference type="PANTHER" id="PTHR21304">
    <property type="entry name" value="MICOS COMPLEX SUBUNIT MIC10"/>
    <property type="match status" value="1"/>
</dbReference>
<evidence type="ECO:0000256" key="9">
    <source>
        <dbReference type="SAM" id="Phobius"/>
    </source>
</evidence>
<dbReference type="Proteomes" id="UP001230188">
    <property type="component" value="Unassembled WGS sequence"/>
</dbReference>
<dbReference type="GO" id="GO:0061617">
    <property type="term" value="C:MICOS complex"/>
    <property type="evidence" value="ECO:0007669"/>
    <property type="project" value="InterPro"/>
</dbReference>
<evidence type="ECO:0000256" key="3">
    <source>
        <dbReference type="ARBA" id="ARBA00006792"/>
    </source>
</evidence>
<evidence type="ECO:0000256" key="6">
    <source>
        <dbReference type="ARBA" id="ARBA00022989"/>
    </source>
</evidence>
<dbReference type="AlphaFoldDB" id="A0AAD7UJF3"/>
<dbReference type="InterPro" id="IPR007512">
    <property type="entry name" value="Mic10"/>
</dbReference>
<protein>
    <recommendedName>
        <fullName evidence="12">MICOS complex subunit MIC10</fullName>
    </recommendedName>
</protein>
<proteinExistence type="inferred from homology"/>
<evidence type="ECO:0000256" key="7">
    <source>
        <dbReference type="ARBA" id="ARBA00023128"/>
    </source>
</evidence>
<name>A0AAD7UJF3_9STRA</name>
<keyword evidence="8 9" id="KW-0472">Membrane</keyword>
<comment type="function">
    <text evidence="1">Component of the MICOS complex, a large protein complex of the mitochondrial inner membrane that plays crucial roles in the maintenance of crista junctions, inner membrane architecture, and formation of contact sites to the outer membrane.</text>
</comment>
<keyword evidence="6 9" id="KW-1133">Transmembrane helix</keyword>
<keyword evidence="11" id="KW-1185">Reference proteome</keyword>
<evidence type="ECO:0000256" key="2">
    <source>
        <dbReference type="ARBA" id="ARBA00004434"/>
    </source>
</evidence>
<comment type="similarity">
    <text evidence="3">Belongs to the MICOS complex subunit Mic10 family.</text>
</comment>
<evidence type="ECO:0000256" key="1">
    <source>
        <dbReference type="ARBA" id="ARBA00002689"/>
    </source>
</evidence>
<comment type="subcellular location">
    <subcellularLocation>
        <location evidence="2">Mitochondrion inner membrane</location>
        <topology evidence="2">Single-pass membrane protein</topology>
    </subcellularLocation>
</comment>
<gene>
    <name evidence="10" type="ORF">CTAYLR_008404</name>
</gene>
<evidence type="ECO:0008006" key="12">
    <source>
        <dbReference type="Google" id="ProtNLM"/>
    </source>
</evidence>
<dbReference type="EMBL" id="JAQMWT010000148">
    <property type="protein sequence ID" value="KAJ8609180.1"/>
    <property type="molecule type" value="Genomic_DNA"/>
</dbReference>
<sequence length="75" mass="8252">MDSTKMPSELIMSAKWDKLIERVLLNAGYGLFVGMAASFVLTRGFAYRFAMTTFGMGVGVGVACERSSADFRKEE</sequence>
<evidence type="ECO:0000313" key="10">
    <source>
        <dbReference type="EMBL" id="KAJ8609180.1"/>
    </source>
</evidence>
<evidence type="ECO:0000256" key="4">
    <source>
        <dbReference type="ARBA" id="ARBA00022692"/>
    </source>
</evidence>
<feature type="transmembrane region" description="Helical" evidence="9">
    <location>
        <begin position="20"/>
        <end position="39"/>
    </location>
</feature>
<keyword evidence="4 9" id="KW-0812">Transmembrane</keyword>
<reference evidence="10" key="1">
    <citation type="submission" date="2023-01" db="EMBL/GenBank/DDBJ databases">
        <title>Metagenome sequencing of chrysophaentin producing Chrysophaeum taylorii.</title>
        <authorList>
            <person name="Davison J."/>
            <person name="Bewley C."/>
        </authorList>
    </citation>
    <scope>NUCLEOTIDE SEQUENCE</scope>
    <source>
        <strain evidence="10">NIES-1699</strain>
    </source>
</reference>
<keyword evidence="5" id="KW-0999">Mitochondrion inner membrane</keyword>
<accession>A0AAD7UJF3</accession>
<comment type="caution">
    <text evidence="10">The sequence shown here is derived from an EMBL/GenBank/DDBJ whole genome shotgun (WGS) entry which is preliminary data.</text>
</comment>
<organism evidence="10 11">
    <name type="scientific">Chrysophaeum taylorii</name>
    <dbReference type="NCBI Taxonomy" id="2483200"/>
    <lineage>
        <taxon>Eukaryota</taxon>
        <taxon>Sar</taxon>
        <taxon>Stramenopiles</taxon>
        <taxon>Ochrophyta</taxon>
        <taxon>Pelagophyceae</taxon>
        <taxon>Pelagomonadales</taxon>
        <taxon>Pelagomonadaceae</taxon>
        <taxon>Chrysophaeum</taxon>
    </lineage>
</organism>